<keyword evidence="1" id="KW-1133">Transmembrane helix</keyword>
<dbReference type="SUPFAM" id="SSF52096">
    <property type="entry name" value="ClpP/crotonase"/>
    <property type="match status" value="1"/>
</dbReference>
<dbReference type="Proteomes" id="UP000004198">
    <property type="component" value="Unassembled WGS sequence"/>
</dbReference>
<proteinExistence type="predicted"/>
<evidence type="ECO:0000256" key="1">
    <source>
        <dbReference type="SAM" id="Phobius"/>
    </source>
</evidence>
<evidence type="ECO:0000313" key="3">
    <source>
        <dbReference type="Proteomes" id="UP000004198"/>
    </source>
</evidence>
<name>C6PPM4_9CLOT</name>
<dbReference type="InterPro" id="IPR029045">
    <property type="entry name" value="ClpP/crotonase-like_dom_sf"/>
</dbReference>
<dbReference type="eggNOG" id="COG0793">
    <property type="taxonomic scope" value="Bacteria"/>
</dbReference>
<dbReference type="KEGG" id="cck:Ccar_05805"/>
<evidence type="ECO:0000313" key="2">
    <source>
        <dbReference type="EMBL" id="EET88754.1"/>
    </source>
</evidence>
<comment type="caution">
    <text evidence="2">The sequence shown here is derived from an EMBL/GenBank/DDBJ whole genome shotgun (WGS) entry which is preliminary data.</text>
</comment>
<dbReference type="STRING" id="536227.Ccar_05805"/>
<accession>C6PPM4</accession>
<protein>
    <submittedName>
        <fullName evidence="2">Peptidase S41</fullName>
    </submittedName>
</protein>
<sequence length="430" mass="49122">MKLKKKSLIFIVTGIIVIAAAAGIYFYNAMFNRTTNSPVLNTSNRNEKWTSDLKFVKKELPKKHKNLFFPKSKTEFYNQMDSLIGKVNKYNDMEIKGELAKIISSINDSHTTVDIQGDSSYPVSFFQFDDGIYVVDSSIEYKELWGKKLTSVNGYSMAQVQEKIDPFISKDNKAIIKSQICTLLRSVEVLKIAGITKEDNIVLNFEGYPNSVNIQPLKKSDYKNVKFLSDNIEYSKRFPISKQKQDKNYWFDYIQNSNLLYVKYNSCSNIPDYSFSQFTKDVFNTIDSKKVKTLVIDFSDNGGGNSKLFDNFLDEIKKRDSINKKGNLFVIVGRKTFSSAILNSMDLRNSTKAILIGEPTGGKPNHFGEVKVIHLSNTNVNIYYSSSYFKTTDKETDSIYPDVNIPLKASSYFNGKYDFLDYVLDKSNVK</sequence>
<gene>
    <name evidence="2" type="ORF">CcarbDRAFT_0741</name>
</gene>
<dbReference type="PATRIC" id="fig|536227.13.peg.1226"/>
<dbReference type="RefSeq" id="WP_007059626.1">
    <property type="nucleotide sequence ID" value="NZ_ACVI01000008.1"/>
</dbReference>
<dbReference type="EMBL" id="ACVI01000008">
    <property type="protein sequence ID" value="EET88754.1"/>
    <property type="molecule type" value="Genomic_DNA"/>
</dbReference>
<keyword evidence="1" id="KW-0472">Membrane</keyword>
<dbReference type="Gene3D" id="3.90.226.10">
    <property type="entry name" value="2-enoyl-CoA Hydratase, Chain A, domain 1"/>
    <property type="match status" value="1"/>
</dbReference>
<keyword evidence="3" id="KW-1185">Reference proteome</keyword>
<feature type="transmembrane region" description="Helical" evidence="1">
    <location>
        <begin position="7"/>
        <end position="27"/>
    </location>
</feature>
<dbReference type="OrthoDB" id="3177522at2"/>
<organism evidence="2 3">
    <name type="scientific">Clostridium carboxidivorans P7</name>
    <dbReference type="NCBI Taxonomy" id="536227"/>
    <lineage>
        <taxon>Bacteria</taxon>
        <taxon>Bacillati</taxon>
        <taxon>Bacillota</taxon>
        <taxon>Clostridia</taxon>
        <taxon>Eubacteriales</taxon>
        <taxon>Clostridiaceae</taxon>
        <taxon>Clostridium</taxon>
    </lineage>
</organism>
<dbReference type="AlphaFoldDB" id="C6PPM4"/>
<reference evidence="2 3" key="1">
    <citation type="submission" date="2009-06" db="EMBL/GenBank/DDBJ databases">
        <title>The draft genome of Clostridium carboxidivorans P7.</title>
        <authorList>
            <consortium name="US DOE Joint Genome Institute (JGI-PGF)"/>
            <person name="Lucas S."/>
            <person name="Copeland A."/>
            <person name="Lapidus A."/>
            <person name="Glavina del Rio T."/>
            <person name="Tice H."/>
            <person name="Bruce D."/>
            <person name="Goodwin L."/>
            <person name="Pitluck S."/>
            <person name="Larimer F."/>
            <person name="Land M.L."/>
            <person name="Hauser L."/>
            <person name="Hemme C.L."/>
        </authorList>
    </citation>
    <scope>NUCLEOTIDE SEQUENCE [LARGE SCALE GENOMIC DNA]</scope>
    <source>
        <strain evidence="2 3">P7</strain>
    </source>
</reference>
<keyword evidence="1" id="KW-0812">Transmembrane</keyword>